<gene>
    <name evidence="3" type="ORF">GCM10023340_22540</name>
</gene>
<organism evidence="3 4">
    <name type="scientific">Nocardioides marinquilinus</name>
    <dbReference type="NCBI Taxonomy" id="1210400"/>
    <lineage>
        <taxon>Bacteria</taxon>
        <taxon>Bacillati</taxon>
        <taxon>Actinomycetota</taxon>
        <taxon>Actinomycetes</taxon>
        <taxon>Propionibacteriales</taxon>
        <taxon>Nocardioidaceae</taxon>
        <taxon>Nocardioides</taxon>
    </lineage>
</organism>
<dbReference type="Proteomes" id="UP001500221">
    <property type="component" value="Unassembled WGS sequence"/>
</dbReference>
<name>A0ABP9PLC9_9ACTN</name>
<keyword evidence="4" id="KW-1185">Reference proteome</keyword>
<evidence type="ECO:0000256" key="1">
    <source>
        <dbReference type="SAM" id="MobiDB-lite"/>
    </source>
</evidence>
<dbReference type="RefSeq" id="WP_345458372.1">
    <property type="nucleotide sequence ID" value="NZ_BAABKG010000003.1"/>
</dbReference>
<feature type="region of interest" description="Disordered" evidence="1">
    <location>
        <begin position="188"/>
        <end position="227"/>
    </location>
</feature>
<dbReference type="InterPro" id="IPR024079">
    <property type="entry name" value="MetalloPept_cat_dom_sf"/>
</dbReference>
<evidence type="ECO:0000256" key="2">
    <source>
        <dbReference type="SAM" id="SignalP"/>
    </source>
</evidence>
<protein>
    <recommendedName>
        <fullName evidence="5">Peptidase M12B domain-containing protein</fullName>
    </recommendedName>
</protein>
<feature type="compositionally biased region" description="Basic and acidic residues" evidence="1">
    <location>
        <begin position="203"/>
        <end position="214"/>
    </location>
</feature>
<dbReference type="Pfam" id="PF13574">
    <property type="entry name" value="Reprolysin_2"/>
    <property type="match status" value="1"/>
</dbReference>
<feature type="region of interest" description="Disordered" evidence="1">
    <location>
        <begin position="571"/>
        <end position="606"/>
    </location>
</feature>
<keyword evidence="2" id="KW-0732">Signal</keyword>
<dbReference type="InterPro" id="IPR013783">
    <property type="entry name" value="Ig-like_fold"/>
</dbReference>
<dbReference type="EMBL" id="BAABKG010000003">
    <property type="protein sequence ID" value="GAA5148558.1"/>
    <property type="molecule type" value="Genomic_DNA"/>
</dbReference>
<evidence type="ECO:0000313" key="3">
    <source>
        <dbReference type="EMBL" id="GAA5148558.1"/>
    </source>
</evidence>
<feature type="region of interest" description="Disordered" evidence="1">
    <location>
        <begin position="27"/>
        <end position="60"/>
    </location>
</feature>
<sequence length="1483" mass="152833">MRSRLLPSTLAPALAAVVVAAVLSPLPSSTAAPSPGSPAAAGVWTPVDDEPTAGRGGLRQRVDPTDFAAYHLDLGALEQRLAAAPSERRAARGAAPATVAVPSPDGELVDFAIAESPVMQRGLAAAHPEITTWAGTTTGGTPASIRLDVTPMGFHASVRGPGATWYVDPAYTGADQGDDALYLSYRGSDLPPRQRGLTGPDVLDPRDVGGRDDGTTPAPRAGEGPGQVAVQRTYRLALASDPSYAAAFGAANVTAEKVTLVNRLTQVYGDDLSIRLLLVDGNDRLNFNTTAGFLGANGRCGVLPCYTASDVGCFDTVIDTNREVLGQVVGADAYDVGHIVFGADGDGGGLAYLASVGTEDKAGGCTGLDPPIGDGFAIDYVAHELGHQFAAEHTFNGTAESCADDNREATTSVEPGSGSTIMGYAGICGIDDLQPHSDPVFGQRSQQHIADYTVEQPLNVRELQSVALTGFGAGDSFRISYGATPSRAVTFGSSYTLAGLKTALEEAEPSTATATVAGLRGAETLGPEGFTVRWSTRVDIARPTVAVAGGSLDAIVGTIDNGGPWTNRGYANPAPTGNRNPVVTAPADRTIPPRTPFELTGSGTDPDGDALVYTWEQNDPGFDEDADRNPGTPLNSNTKDLGPLFRVFGTYAPVTPAGSAQYGSPGANRPGTSPSRSFPDLAQVVAGATNADTGTCPPYTGTGASPGPALDCFSEFLPRTARTMTFRLTARDLGGANGGPDGGTSYDDVLVGVAGTQPFRVTSQATPTTVTQGATGTVTWDVAGTTAAPVSTTQVRVTLSADGGRTFPFVLLAGTPNDGSAEVAWPLEVDTPQARIRVEAVGNYFYDVNDAPITIAPPAPPTPTLTTSGNADGATFTVQSSDPLPETPTITATSNSVAGGALTATVRGLPYGLDLTPTTTTSDSRTFTVTGAANGVPDTYPVTVTVSDGEGGADDRTVSFTIEVTTDDATVTYTGETASTGDPLTLAATVVDADTPSNLLIGLVVFTDRVTGDELCVAGNDFGDASCTVEVPVARTLEVVATLDDDSHVGASEPVTVVVEPPDEPILAIGGRAENRRFTAASSDPLQEAPTVVATSNRVPGSAITATATGLPDGLSVVASETSGSSRTFTLVGVADADPGEYRVTMTVSDGPGNAEDRTVPFVVAVVVDLATVTYTGDTTGAGGPLTLKASVVDDDAHPGRVYGTVYFTDRAGNESLCNAPLLSGVATCTVPAPANRTYDLLVVLDSVRYAGTVDTATVVVEVDTTPPTARITRGPAPDAIVTTRDVVFEIASEPRAYLTCILRGIAQRCDDGRVTYRDLPAGTHELVVDASDRAGNVDPRAATRRFTVPVDDAAFAKRAGSWRRVKRADAFRGSYLTTGRPGAWLTYRVSRATALSLVVDTGPRRGRVEVLLGDQRLKAFGTTSPTRRSRVVVPVARFGTPRSGLVRVRTLGAAEVQVDGLAVVTARPSGRPAHVSRAGLTL</sequence>
<dbReference type="Gene3D" id="2.60.40.10">
    <property type="entry name" value="Immunoglobulins"/>
    <property type="match status" value="2"/>
</dbReference>
<evidence type="ECO:0000313" key="4">
    <source>
        <dbReference type="Proteomes" id="UP001500221"/>
    </source>
</evidence>
<feature type="chain" id="PRO_5046493553" description="Peptidase M12B domain-containing protein" evidence="2">
    <location>
        <begin position="32"/>
        <end position="1483"/>
    </location>
</feature>
<feature type="region of interest" description="Disordered" evidence="1">
    <location>
        <begin position="619"/>
        <end position="640"/>
    </location>
</feature>
<dbReference type="Gene3D" id="3.40.390.10">
    <property type="entry name" value="Collagenase (Catalytic Domain)"/>
    <property type="match status" value="1"/>
</dbReference>
<feature type="compositionally biased region" description="Low complexity" evidence="1">
    <location>
        <begin position="27"/>
        <end position="43"/>
    </location>
</feature>
<comment type="caution">
    <text evidence="3">The sequence shown here is derived from an EMBL/GenBank/DDBJ whole genome shotgun (WGS) entry which is preliminary data.</text>
</comment>
<evidence type="ECO:0008006" key="5">
    <source>
        <dbReference type="Google" id="ProtNLM"/>
    </source>
</evidence>
<proteinExistence type="predicted"/>
<dbReference type="SUPFAM" id="SSF55486">
    <property type="entry name" value="Metalloproteases ('zincins'), catalytic domain"/>
    <property type="match status" value="1"/>
</dbReference>
<feature type="signal peptide" evidence="2">
    <location>
        <begin position="1"/>
        <end position="31"/>
    </location>
</feature>
<reference evidence="4" key="1">
    <citation type="journal article" date="2019" name="Int. J. Syst. Evol. Microbiol.">
        <title>The Global Catalogue of Microorganisms (GCM) 10K type strain sequencing project: providing services to taxonomists for standard genome sequencing and annotation.</title>
        <authorList>
            <consortium name="The Broad Institute Genomics Platform"/>
            <consortium name="The Broad Institute Genome Sequencing Center for Infectious Disease"/>
            <person name="Wu L."/>
            <person name="Ma J."/>
        </authorList>
    </citation>
    <scope>NUCLEOTIDE SEQUENCE [LARGE SCALE GENOMIC DNA]</scope>
    <source>
        <strain evidence="4">JCM 18459</strain>
    </source>
</reference>
<accession>A0ABP9PLC9</accession>